<comment type="caution">
    <text evidence="1">The sequence shown here is derived from an EMBL/GenBank/DDBJ whole genome shotgun (WGS) entry which is preliminary data.</text>
</comment>
<evidence type="ECO:0000313" key="1">
    <source>
        <dbReference type="EMBL" id="CAJ0696025.1"/>
    </source>
</evidence>
<proteinExistence type="predicted"/>
<accession>A0AAD2ER21</accession>
<sequence>MQESIHEVYRGFAILLALTGEDDSFKVSVDITSVGPIYSGLAAWTEVRRCPMQEAVLVTLSLAKSVVDRSYQPH</sequence>
<evidence type="ECO:0000313" key="2">
    <source>
        <dbReference type="Proteomes" id="UP001189915"/>
    </source>
</evidence>
<keyword evidence="2" id="KW-1185">Reference proteome</keyword>
<name>A0AAD2ER21_9RALS</name>
<dbReference type="Proteomes" id="UP001189915">
    <property type="component" value="Unassembled WGS sequence"/>
</dbReference>
<protein>
    <submittedName>
        <fullName evidence="1">Uncharacterized protein</fullName>
    </submittedName>
</protein>
<gene>
    <name evidence="1" type="ORF">LMG18091_02212</name>
</gene>
<dbReference type="AlphaFoldDB" id="A0AAD2ER21"/>
<organism evidence="1 2">
    <name type="scientific">Ralstonia wenshanensis</name>
    <dbReference type="NCBI Taxonomy" id="2842456"/>
    <lineage>
        <taxon>Bacteria</taxon>
        <taxon>Pseudomonadati</taxon>
        <taxon>Pseudomonadota</taxon>
        <taxon>Betaproteobacteria</taxon>
        <taxon>Burkholderiales</taxon>
        <taxon>Burkholderiaceae</taxon>
        <taxon>Ralstonia</taxon>
    </lineage>
</organism>
<dbReference type="EMBL" id="CATWAF010000003">
    <property type="protein sequence ID" value="CAJ0696025.1"/>
    <property type="molecule type" value="Genomic_DNA"/>
</dbReference>
<reference evidence="1 2" key="1">
    <citation type="submission" date="2023-07" db="EMBL/GenBank/DDBJ databases">
        <authorList>
            <person name="Peeters C."/>
        </authorList>
    </citation>
    <scope>NUCLEOTIDE SEQUENCE [LARGE SCALE GENOMIC DNA]</scope>
    <source>
        <strain evidence="1 2">LMG 18091</strain>
    </source>
</reference>